<dbReference type="InterPro" id="IPR005829">
    <property type="entry name" value="Sugar_transporter_CS"/>
</dbReference>
<dbReference type="InterPro" id="IPR005828">
    <property type="entry name" value="MFS_sugar_transport-like"/>
</dbReference>
<keyword evidence="10" id="KW-1185">Reference proteome</keyword>
<sequence>MDTSIIGPVTIMESFIGQFGKHSSAVHGILVSCILLCAALGSLFAGTLADRLGRPKAMAFGAGVFIIGTILEAAAVKLSMFAVGRVIEGIGYGLYFSTQTVYICEISPTKARGPLTSGPQFMTCVALVVGYFISYGTVKIPGSLSWRLPFIIISVMAILYLLINLFLLPESPRWLIRHRNYRAAEKVWDQLEVKQEDRETENDKSPPQDPTAIPLQSNLSEEERNKPYAPLLFQQAGLESQEASFLVSICIPATLLADKWGRRTSTLVGGVGLTALMILNGSLYAGYDLGHSIKVWAPEIQPQHTRAQATSLAYGLFPHS</sequence>
<keyword evidence="3 7" id="KW-0812">Transmembrane</keyword>
<feature type="compositionally biased region" description="Basic and acidic residues" evidence="6">
    <location>
        <begin position="195"/>
        <end position="206"/>
    </location>
</feature>
<reference evidence="10" key="1">
    <citation type="journal article" date="2017" name="Nat. Microbiol.">
        <title>Global analysis of biosynthetic gene clusters reveals vast potential of secondary metabolite production in Penicillium species.</title>
        <authorList>
            <person name="Nielsen J.C."/>
            <person name="Grijseels S."/>
            <person name="Prigent S."/>
            <person name="Ji B."/>
            <person name="Dainat J."/>
            <person name="Nielsen K.F."/>
            <person name="Frisvad J.C."/>
            <person name="Workman M."/>
            <person name="Nielsen J."/>
        </authorList>
    </citation>
    <scope>NUCLEOTIDE SEQUENCE [LARGE SCALE GENOMIC DNA]</scope>
    <source>
        <strain evidence="10">IBT 29486</strain>
    </source>
</reference>
<feature type="domain" description="Major facilitator superfamily (MFS) profile" evidence="8">
    <location>
        <begin position="1"/>
        <end position="320"/>
    </location>
</feature>
<dbReference type="PANTHER" id="PTHR48022:SF2">
    <property type="entry name" value="PLASTIDIC GLUCOSE TRANSPORTER 4"/>
    <property type="match status" value="1"/>
</dbReference>
<keyword evidence="5 7" id="KW-0472">Membrane</keyword>
<feature type="transmembrane region" description="Helical" evidence="7">
    <location>
        <begin position="115"/>
        <end position="134"/>
    </location>
</feature>
<dbReference type="InterPro" id="IPR050360">
    <property type="entry name" value="MFS_Sugar_Transporters"/>
</dbReference>
<organism evidence="9 10">
    <name type="scientific">Penicillium vulpinum</name>
    <dbReference type="NCBI Taxonomy" id="29845"/>
    <lineage>
        <taxon>Eukaryota</taxon>
        <taxon>Fungi</taxon>
        <taxon>Dikarya</taxon>
        <taxon>Ascomycota</taxon>
        <taxon>Pezizomycotina</taxon>
        <taxon>Eurotiomycetes</taxon>
        <taxon>Eurotiomycetidae</taxon>
        <taxon>Eurotiales</taxon>
        <taxon>Aspergillaceae</taxon>
        <taxon>Penicillium</taxon>
    </lineage>
</organism>
<feature type="transmembrane region" description="Helical" evidence="7">
    <location>
        <begin position="267"/>
        <end position="287"/>
    </location>
</feature>
<dbReference type="SUPFAM" id="SSF103473">
    <property type="entry name" value="MFS general substrate transporter"/>
    <property type="match status" value="1"/>
</dbReference>
<dbReference type="GO" id="GO:0005351">
    <property type="term" value="F:carbohydrate:proton symporter activity"/>
    <property type="evidence" value="ECO:0007669"/>
    <property type="project" value="TreeGrafter"/>
</dbReference>
<feature type="transmembrane region" description="Helical" evidence="7">
    <location>
        <begin position="25"/>
        <end position="45"/>
    </location>
</feature>
<evidence type="ECO:0000313" key="9">
    <source>
        <dbReference type="EMBL" id="OQE07475.1"/>
    </source>
</evidence>
<evidence type="ECO:0000313" key="10">
    <source>
        <dbReference type="Proteomes" id="UP000191518"/>
    </source>
</evidence>
<dbReference type="GO" id="GO:0016020">
    <property type="term" value="C:membrane"/>
    <property type="evidence" value="ECO:0007669"/>
    <property type="project" value="UniProtKB-SubCell"/>
</dbReference>
<proteinExistence type="inferred from homology"/>
<feature type="transmembrane region" description="Helical" evidence="7">
    <location>
        <begin position="82"/>
        <end position="103"/>
    </location>
</feature>
<dbReference type="Pfam" id="PF00083">
    <property type="entry name" value="Sugar_tr"/>
    <property type="match status" value="1"/>
</dbReference>
<dbReference type="InterPro" id="IPR036259">
    <property type="entry name" value="MFS_trans_sf"/>
</dbReference>
<evidence type="ECO:0000256" key="3">
    <source>
        <dbReference type="ARBA" id="ARBA00022692"/>
    </source>
</evidence>
<evidence type="ECO:0000259" key="8">
    <source>
        <dbReference type="PROSITE" id="PS50850"/>
    </source>
</evidence>
<dbReference type="Gene3D" id="1.20.1250.20">
    <property type="entry name" value="MFS general substrate transporter like domains"/>
    <property type="match status" value="2"/>
</dbReference>
<evidence type="ECO:0000256" key="2">
    <source>
        <dbReference type="ARBA" id="ARBA00010992"/>
    </source>
</evidence>
<dbReference type="AlphaFoldDB" id="A0A1V6S0D6"/>
<dbReference type="PROSITE" id="PS50850">
    <property type="entry name" value="MFS"/>
    <property type="match status" value="1"/>
</dbReference>
<comment type="similarity">
    <text evidence="2">Belongs to the major facilitator superfamily. Sugar transporter (TC 2.A.1.1) family.</text>
</comment>
<evidence type="ECO:0000256" key="7">
    <source>
        <dbReference type="SAM" id="Phobius"/>
    </source>
</evidence>
<feature type="transmembrane region" description="Helical" evidence="7">
    <location>
        <begin position="57"/>
        <end position="76"/>
    </location>
</feature>
<dbReference type="Proteomes" id="UP000191518">
    <property type="component" value="Unassembled WGS sequence"/>
</dbReference>
<comment type="caution">
    <text evidence="9">The sequence shown here is derived from an EMBL/GenBank/DDBJ whole genome shotgun (WGS) entry which is preliminary data.</text>
</comment>
<dbReference type="PROSITE" id="PS00217">
    <property type="entry name" value="SUGAR_TRANSPORT_2"/>
    <property type="match status" value="1"/>
</dbReference>
<feature type="transmembrane region" description="Helical" evidence="7">
    <location>
        <begin position="146"/>
        <end position="168"/>
    </location>
</feature>
<dbReference type="InterPro" id="IPR020846">
    <property type="entry name" value="MFS_dom"/>
</dbReference>
<gene>
    <name evidence="9" type="ORF">PENVUL_c013G02750</name>
</gene>
<accession>A0A1V6S0D6</accession>
<evidence type="ECO:0000256" key="1">
    <source>
        <dbReference type="ARBA" id="ARBA00004141"/>
    </source>
</evidence>
<feature type="region of interest" description="Disordered" evidence="6">
    <location>
        <begin position="195"/>
        <end position="219"/>
    </location>
</feature>
<name>A0A1V6S0D6_9EURO</name>
<evidence type="ECO:0000256" key="4">
    <source>
        <dbReference type="ARBA" id="ARBA00022989"/>
    </source>
</evidence>
<dbReference type="PANTHER" id="PTHR48022">
    <property type="entry name" value="PLASTIDIC GLUCOSE TRANSPORTER 4"/>
    <property type="match status" value="1"/>
</dbReference>
<keyword evidence="4 7" id="KW-1133">Transmembrane helix</keyword>
<dbReference type="EMBL" id="MDYP01000013">
    <property type="protein sequence ID" value="OQE07475.1"/>
    <property type="molecule type" value="Genomic_DNA"/>
</dbReference>
<evidence type="ECO:0000256" key="6">
    <source>
        <dbReference type="SAM" id="MobiDB-lite"/>
    </source>
</evidence>
<protein>
    <recommendedName>
        <fullName evidence="8">Major facilitator superfamily (MFS) profile domain-containing protein</fullName>
    </recommendedName>
</protein>
<evidence type="ECO:0000256" key="5">
    <source>
        <dbReference type="ARBA" id="ARBA00023136"/>
    </source>
</evidence>
<comment type="subcellular location">
    <subcellularLocation>
        <location evidence="1">Membrane</location>
        <topology evidence="1">Multi-pass membrane protein</topology>
    </subcellularLocation>
</comment>